<evidence type="ECO:0000259" key="1">
    <source>
        <dbReference type="Pfam" id="PF13519"/>
    </source>
</evidence>
<reference evidence="4 5" key="1">
    <citation type="submission" date="2016-04" db="EMBL/GenBank/DDBJ databases">
        <title>Reclassification of Paraburkholderia panaciterrae (Farh et al. 2015) Dobritsa &amp; Samadpour 2016 as a later homotypic synonym of Paraburkholderia ginsengiterrae (Farh et al. 2015) Dobritsa &amp; Samadpour 2016.</title>
        <authorList>
            <person name="Dobritsa A.P."/>
            <person name="Kutumbaka K."/>
            <person name="Samadpour M."/>
        </authorList>
    </citation>
    <scope>NUCLEOTIDE SEQUENCE [LARGE SCALE GENOMIC DNA]</scope>
    <source>
        <strain evidence="3 5">DCY85</strain>
        <strain evidence="2 4">DCY85-1</strain>
    </source>
</reference>
<protein>
    <submittedName>
        <fullName evidence="3">Magnesium chelatase</fullName>
    </submittedName>
</protein>
<dbReference type="Pfam" id="PF13519">
    <property type="entry name" value="VWA_2"/>
    <property type="match status" value="1"/>
</dbReference>
<dbReference type="AlphaFoldDB" id="A0A1A9N5D5"/>
<dbReference type="SUPFAM" id="SSF53300">
    <property type="entry name" value="vWA-like"/>
    <property type="match status" value="1"/>
</dbReference>
<sequence length="196" mass="21468">MQGAPGKRIAWPQTLAAMRQDVLRAEHLRFVRAAPRGGVLHCFVLDCSGSMLAGQRLSLAKGLLIALFDRASAARAEAALVCFGGAGADVRFGPAVPRWWNERWLRPVEGGGGTPLAAGVRRAAQLLERSARRKPAQQRWLWILTDGRTRDVPARPPGVDEVVFVDFERETIRLGRCETLAAAWGARRLTPEELIG</sequence>
<evidence type="ECO:0000313" key="4">
    <source>
        <dbReference type="Proteomes" id="UP000077961"/>
    </source>
</evidence>
<dbReference type="PANTHER" id="PTHR35023">
    <property type="entry name" value="CHELATASE-RELATED"/>
    <property type="match status" value="1"/>
</dbReference>
<feature type="domain" description="VWFA" evidence="1">
    <location>
        <begin position="43"/>
        <end position="147"/>
    </location>
</feature>
<keyword evidence="4" id="KW-1185">Reference proteome</keyword>
<evidence type="ECO:0000313" key="3">
    <source>
        <dbReference type="EMBL" id="OAJ59166.1"/>
    </source>
</evidence>
<dbReference type="STRING" id="1462993.A6V36_14360"/>
<dbReference type="InterPro" id="IPR002035">
    <property type="entry name" value="VWF_A"/>
</dbReference>
<dbReference type="Proteomes" id="UP000077961">
    <property type="component" value="Unassembled WGS sequence"/>
</dbReference>
<organism evidence="3 5">
    <name type="scientific">Paraburkholderia ginsengiterrae</name>
    <dbReference type="NCBI Taxonomy" id="1462993"/>
    <lineage>
        <taxon>Bacteria</taxon>
        <taxon>Pseudomonadati</taxon>
        <taxon>Pseudomonadota</taxon>
        <taxon>Betaproteobacteria</taxon>
        <taxon>Burkholderiales</taxon>
        <taxon>Burkholderiaceae</taxon>
        <taxon>Paraburkholderia</taxon>
    </lineage>
</organism>
<dbReference type="OrthoDB" id="5793213at2"/>
<dbReference type="EMBL" id="LXJZ01000231">
    <property type="protein sequence ID" value="OAJ52581.1"/>
    <property type="molecule type" value="Genomic_DNA"/>
</dbReference>
<dbReference type="PANTHER" id="PTHR35023:SF1">
    <property type="entry name" value="MG-PROTOPORPHYRIN IX CHELATASE"/>
    <property type="match status" value="1"/>
</dbReference>
<comment type="caution">
    <text evidence="3">The sequence shown here is derived from an EMBL/GenBank/DDBJ whole genome shotgun (WGS) entry which is preliminary data.</text>
</comment>
<name>A0A1A9N5D5_9BURK</name>
<evidence type="ECO:0000313" key="2">
    <source>
        <dbReference type="EMBL" id="OAJ52581.1"/>
    </source>
</evidence>
<dbReference type="InterPro" id="IPR052989">
    <property type="entry name" value="Mg-chelatase_DI-like"/>
</dbReference>
<gene>
    <name evidence="2" type="ORF">A6V36_14360</name>
    <name evidence="3" type="ORF">A6V37_28000</name>
</gene>
<dbReference type="Proteomes" id="UP000078116">
    <property type="component" value="Unassembled WGS sequence"/>
</dbReference>
<dbReference type="Gene3D" id="3.40.50.410">
    <property type="entry name" value="von Willebrand factor, type A domain"/>
    <property type="match status" value="1"/>
</dbReference>
<accession>A0A1A9N5D5</accession>
<dbReference type="EMBL" id="LXKA01000287">
    <property type="protein sequence ID" value="OAJ59166.1"/>
    <property type="molecule type" value="Genomic_DNA"/>
</dbReference>
<evidence type="ECO:0000313" key="5">
    <source>
        <dbReference type="Proteomes" id="UP000078116"/>
    </source>
</evidence>
<dbReference type="InterPro" id="IPR036465">
    <property type="entry name" value="vWFA_dom_sf"/>
</dbReference>
<proteinExistence type="predicted"/>